<name>M2RMK6_ENTHI</name>
<feature type="region of interest" description="Disordered" evidence="1">
    <location>
        <begin position="5029"/>
        <end position="5071"/>
    </location>
</feature>
<feature type="chain" id="PRO_5004024762" evidence="3">
    <location>
        <begin position="18"/>
        <end position="5071"/>
    </location>
</feature>
<evidence type="ECO:0000256" key="3">
    <source>
        <dbReference type="SAM" id="SignalP"/>
    </source>
</evidence>
<dbReference type="Proteomes" id="UP000011755">
    <property type="component" value="Unassembled WGS sequence"/>
</dbReference>
<keyword evidence="3" id="KW-0732">Signal</keyword>
<evidence type="ECO:0000256" key="2">
    <source>
        <dbReference type="SAM" id="Phobius"/>
    </source>
</evidence>
<proteinExistence type="predicted"/>
<evidence type="ECO:0000256" key="1">
    <source>
        <dbReference type="SAM" id="MobiDB-lite"/>
    </source>
</evidence>
<dbReference type="OrthoDB" id="29674at2759"/>
<dbReference type="EMBL" id="KB444721">
    <property type="protein sequence ID" value="EMD45745.1"/>
    <property type="molecule type" value="Genomic_DNA"/>
</dbReference>
<feature type="transmembrane region" description="Helical" evidence="2">
    <location>
        <begin position="4985"/>
        <end position="5012"/>
    </location>
</feature>
<keyword evidence="2" id="KW-0472">Membrane</keyword>
<evidence type="ECO:0000313" key="5">
    <source>
        <dbReference type="Proteomes" id="UP000011755"/>
    </source>
</evidence>
<keyword evidence="2" id="KW-0812">Transmembrane</keyword>
<gene>
    <name evidence="4" type="ORF">EHI5A_052410</name>
</gene>
<feature type="compositionally biased region" description="Basic and acidic residues" evidence="1">
    <location>
        <begin position="5035"/>
        <end position="5071"/>
    </location>
</feature>
<organism evidence="4 5">
    <name type="scientific">Entamoeba histolytica KU27</name>
    <dbReference type="NCBI Taxonomy" id="885311"/>
    <lineage>
        <taxon>Eukaryota</taxon>
        <taxon>Amoebozoa</taxon>
        <taxon>Evosea</taxon>
        <taxon>Archamoebae</taxon>
        <taxon>Mastigamoebida</taxon>
        <taxon>Entamoebidae</taxon>
        <taxon>Entamoeba</taxon>
    </lineage>
</organism>
<keyword evidence="2" id="KW-1133">Transmembrane helix</keyword>
<sequence>MVFYLIVQLLLINYVLAYTCTTATEENKCTCTCTVEKVDSLKADDESTFSCLFNDDKCNSFEAVLQVANSATISDLNIKGGYQTSSEGSSTTTPSTLTQITIQQLESSEKGTITNPAFTLNASPIDSSIPIYISSGFGYVKVIGSDGLALENIADNTLLVSGTQIKVKGLSEGSRTVALSENIIDFGSNNLQQGTVELNEPLNTYKNRYVNGFSGDECTFGSNGFSQEECKYLNLYNNMVLRVTSDSYPTDLNTYIVNEWKEIKFETKNDLIIPESITIKSNILSISGKFTINCPVTVTTLNIIANPENKITKSITVSEIVAVDQKTVYFVLTNSAVITKKEETESQSENSFVVYKLSKTSSRVVSSSNEEGEKCVYEKSAYTSSDCNMLDDNNEVILKFIPGESKPENELSYGDKFKTNKFKEIDLTSATNVNTIKGFKLTSFTLTKTGLHFINCEITNLIYQSGVTIDYLLFTENSKVNKVIDGQPNYLFTADSQTMLSEMQDSRLHIDKVTTKGYYRYSFSSNGAVCTLTCSEEDTKCKFVEFDCTNSKLVEPSLMTLKFKEQTFTLYPIECSEGMKYDFKECDGSNAVKIQGSDTMTQTITCPSFTADHITIETDKMVITKFEVTGTALSILKSVPSTIEFKSSLTYIIVNSAYSSSDKTKNNCIDIADEYMRCGSSTKPDNNCVVTSLVDNKYEQEDCSSSYIDLKRMDLIFNKDPSITSGLEDSEKEFKSLTVKCADCSSFTLNIPKFTFDGKIDISNLNNIFFTIKTKVSGSAGIILPTQINGYLILYGANPEKVTLSITGSLYTNINGLKCFSNGESSLEVESSYYWYDKTHVCVYESASFRSEICKIFSSYENVDVQINAPTTISTPLSVNTLTFSDGASTTQPNIKCKSVVVSKDTTLSEVFNTLTMNGNDNGITVTISESVGKAIFNGDNIKLNAKTITSYELINSPKGIQIFGSLSEQAAVQEGTFYGNLENHPNTLKKVQMGDNFYRYSNIEINDQCTYTNSKFNEYDCQKYFDQFNTENYVTIEYKSSGTNANTFKKCIVSISQQISSMKCKETELKVDSFSITDSQLGSVTMNSQYSQNKIISTSTITSISLSDTQTSNLPIFYGHENTIEGTTLYYFKISENNGRYYFKEEGAITTCEYSNGKFNIGDCSSVDLLDLIIKSDGFSSNERKYNTVTVESNVQSIISILATTLTLKCSTVTIDSITVDELQLPDTYSDYYFKSGTITNIVGGLSPLFIGGSENIYSVTPFVENDNTYRYVREQKRKGECTCTDNNEFEEWDCKTSSKYYAPEKMKLVCEQTFVFDSSNTKKFKEFSLGIEDIELTNLKVNTVNVNVAKYKLTNVDIGILTINKEFNGGLVSGNIQTITTSSDYSSNIIMYYSSESVPSFDNYYCHKIGDKIYRVSKEEKFYCTLKSDIDSVSFEEKDCNEEYTSTNGNKILKLTYNPSALTFVSPYNKFENIESSLNELVLNGITLNTFTPSESITKITLSLTGINTFKVGKLSNYKITVTDKIEKMIISTMPQDAYIKGTVNAIQTSLSENNILFVLEGTPATDSSVSNYNSVKISENLYRITHGSNTKCTYNPSSELPFVEFDCNKYATNMESPLLTFMYSGSEDISLTTEKLNTFSSAILGSSSKIENLKITDKASFSTAISSLELNKCNFGTLEIVQVGKFVFTDSTIGTLIFLKSESHEGSELTRSTINKVENIVEISILCVGDESSEIKTGFSTYAISALKKRFSLTAENKYCTLTSAGYEEWDCTENYAENNYLFLKLTTTATLPTFPTAFKGVEFSSTSAVQITNSEPITFEQYSIESSNPIVSFIGTVTISSLSVKTDTPGFSYFESLTINNVVLEKSPNYILTTGNTVSIPNTIYSLSSSETTNRISSKSTLECTYVSDCSFTEADCNGYNNYVLSSLKANIVFNNENDNAIAYSCTSKEWNSISYNTEKSLSLTGKPFSVNTITFYPQVNIEQQITILQSCHFRNKETNNRQLSLKFVDGVSFTVFDIDNNKVDPVNSNENIPAKNYLFEGKLDGVNPANMYLIGCGESIYYYKDKKSDCLCTLKGDILKLEESSWTGANAFECYKRSDKVTSYSLAFSKESTGQIKVMVSDISFASIVFGDLQKVSFINGFEENENKENIKLTIDSITPCQHLSFDSKISVVVNNVGSNEAGFIFAEHIKVNGLAKSIIITKSSEAISGLTRTPFVAESLNGFARYHPKEDRGLNCYPGDTADCIVSEYSLYYTYQAGKETQITLVSSFKEIVSDLGALDDTLTISRGDGIKDDVELTTFTAKCKTTIRGIKISTFIPSNKYVLLDNHPENIQDNSKSNYYYSSLSSAKPSGSANIVQCGDYYRVTKEDVQCKCYYDNLLPDCEINPSDFDYILKPKSQSSDTTYKIEKLWKTVSFDDAQEGDIVEIASKNNVIIIPQKSIKITGSSMTVSLDYNKLNDIPFIEINGVTVTSVINTENAGSQVLFGSDTSPDSSVSFATCSLTYFRGFADSKHKSCSCAVDESNNYDKNDCILRSSSLDLDIEIESHTVQYPWNVINILKTSTLTLSKDKTVNTINQKDGFELILNGDLSTSVLLNPSCKDYLYVDLNDGSANIRIEKSCVYYLNAKSDSYLDNALRPYVVKCGESNYRVGTDIECKCKLTTSGSIELNKENIDYVDCRHYFPDLSDYYFDLGDKNVMVNEDVKLKGFSGIVNDDFSIGGDGSLTLSSLELSKNKLTFTGKSVEIASANIAANEKLIDKTTEKMTINSLTVGTSNGPYILSYGAKDKALTISGEIETSVKNSIIDVLYANHVGVTIPKQDKLKSISLNGRTTVYLGVDQTPGDTVNCYITSFNSNYDLQFSTINCPCDTEKCIINVQSTSVNLGGLDSTAKWVIQQEMVSFTNPSSIAQMTVNSQSKTTITTESPLTIKNLNVDNTIVLSGSFNIESLDAQKVEVARESNVQIDNAKFSSFVSKTSNAVTVDVQSTTENTFELDCLNCQLSTKSSDNSAKQTIKKLVMGNSRYYKFTENAIFTISQISLDSEGSFELLKIDNGATLTFDSSIEQQTFTYPLLIADSFNNEKINVNEANSNKFKKLCKSSKLFVYNSESIESISANSLSELCHFNGQKTVFTEDNAENCKDIPLCILELEQNPSESLKANYDRVICKKDLEIRTDKDVTVECDDTHTITIINTKPTEIRVNSIRCNLHLSSGSFIINSLSGSDNIEIITAEDNTVPVTVKSVKCGSISTSPSLTIEGDVICSSIKASSLKLSSGSLSCSGNIISNQLEIDRTFTGLLKASLLSAQSLIDRNKEFLNHAITSLGGELIYKDYYIAVKDANNVKSSKKCYTVGDVLDISELRYSNNKEHNCDSDTGIVVSVESKEIVVSKEVKIDREITSGISNVLFTGTGSLTLTHYKISYASFYVNSDITASEGCSALVCASGVYNGFDELTIKTVENVVINYAKRIFIEDVGTLTINGKSDGEIEISINSNKFSGSSRPVILVNSNDDNKFKVSYNEICKGSFTVIKSSRPLNIASNNENDVLLCNNKVLYHKFDKLENVPHISCDDELVEYNSQLNADPYECKNTNGLNCVATYTGSATNLENINAQTLIIKNKNSDENKNYIISEKVENLIIEGDGKADFTILPSTITVNGNVEVTFTHSSSDLSIPHYITGSEGSDITINCETKSGLHISSIHSDGSVSFNQCSGSSLIDGVVKVNKMALSASKFSLYSDFEVVGSLSATPILEENADYTVFTLNSASNKFIVNSVDQVGTCTILLNTRNLVVEPVVSIPEFISSNRIYYKNCDANPTALAFDMCTLRSDITSIDTLNIQESAYYQYYSICPDPTKGIDLSTVTINKLNGLEAVNYYSIKLGSNVAVQSSTSSPVVINSLHFSDSVTLESKYEINKLICLSGECSLVVAADTVITSSLEGVKSFNITIEPNAVFTYRGTNELNITTLTIKSANGLSFSALSASISFNAIKFTPVTSSSSSYVFVKTLNGLKSISVVKRNDVVLAESSKYPIVTSSDEITVTITENEKDGKGRKTVACNSKTVLYLNQTQQNEDSSKFVCPEVITCTMSSPSSTCVRGKDDSQEYVQQYKYVYTSGYDVTSINLPNNNKLTPSYDIVEIKGNHSKSIKIENGGSYLLDIASSCSGGSVSCISSDDSSASLSCTVRLSLNDGTISVNGKGIVIEEDSTYESASNSVINIPKDAVVDISSIVGTTIKLNLQEKGTVNIMKYGSFSEILMSDGSVINAYDAFDSSVINYNGGEIIVQGDNIVTLKEINILEGSISNGECRTIIRPPNFDDVTNPKKIWEGNVPFSNIVGIKYYKYSGSVLEACVSSSSEHKFGDVYCSSSYANSSICYCSYDPYVDQSCILSCEETESKECVFHDENSNSPLFDKVQLQQRQNKLKIESSMKLFKLDGIELQEIEAVVPITIYSIEDSDEKECVLTISGSNTLLSIERIHLVNPKSVLTLYVREVSIRELYIENANFETSAVITLLESNTPIISFSDAYDTGAISLPTVERQIVMKNASITFKNQGAIAIYGPSKDETFIDPETNSHYNADFNPTVIEDTQIHLVSDTNKCYENNSTKTKSVIYFDVVGRISVSNIEVDYNCLSNESSENSVANLIYTNIPNYITVSGTLSSNLRVDEQKYIIVVAAQDFDDIEQYNIPELSCVVSDTFRSNSFSETASDVWSSPTCPCTGNGCIIDTTKPSVAIRYNLDSKQLDKYSAKYGTMIGSDVTIQTLVVQGSEEHDNYAVTCSLTRSKITELQLENYGKITFDESQNINNIIGDNNTNTSVILRNSITLKTNEIRNTNLNLVGSSIYLARSSVGDFSGQTIRISSNGHFDLYSNNVEFTKDTIFNISFNSPGQSHSISVDDDVSGNSLSILNAQFLVNIPSGHSKCTFAFLRINQPVDNVDVTLVSPLSKIKGDSSSFKVYSLCGGLVISDLPEDQVSCPNDRMARSIETKEFPMYMIAVIVVFVLVLVVVAVVFIVYIVHVYIVRKRNLKVFEEGEEVDIEDDKKEEEIENKPNDKKEEEIENKSTEAKDVQNKDTTA</sequence>
<dbReference type="VEuPathDB" id="AmoebaDB:EHI5A_052410"/>
<evidence type="ECO:0000313" key="4">
    <source>
        <dbReference type="EMBL" id="EMD45745.1"/>
    </source>
</evidence>
<protein>
    <submittedName>
        <fullName evidence="4">Serine/threonine-isoleucine-rich protein, putative</fullName>
    </submittedName>
</protein>
<feature type="signal peptide" evidence="3">
    <location>
        <begin position="1"/>
        <end position="17"/>
    </location>
</feature>
<reference evidence="4 5" key="1">
    <citation type="submission" date="2013-02" db="EMBL/GenBank/DDBJ databases">
        <authorList>
            <person name="Hannick L."/>
            <person name="Zafar N."/>
            <person name="Lorenzi H."/>
            <person name="Ali I.A."/>
            <person name="Petri W.P."/>
            <person name="Caler E."/>
        </authorList>
    </citation>
    <scope>NUCLEOTIDE SEQUENCE [LARGE SCALE GENOMIC DNA]</scope>
    <source>
        <strain evidence="4 5">KU27</strain>
    </source>
</reference>
<accession>M2RMK6</accession>